<dbReference type="SMART" id="SM00393">
    <property type="entry name" value="R3H"/>
    <property type="match status" value="1"/>
</dbReference>
<dbReference type="InterPro" id="IPR015946">
    <property type="entry name" value="KH_dom-like_a/b"/>
</dbReference>
<dbReference type="PROSITE" id="PS51061">
    <property type="entry name" value="R3H"/>
    <property type="match status" value="1"/>
</dbReference>
<dbReference type="InterPro" id="IPR001374">
    <property type="entry name" value="R3H_dom"/>
</dbReference>
<keyword evidence="3" id="KW-0133">Cell shape</keyword>
<dbReference type="Gene3D" id="3.30.300.20">
    <property type="match status" value="1"/>
</dbReference>
<evidence type="ECO:0000256" key="3">
    <source>
        <dbReference type="ARBA" id="ARBA00022960"/>
    </source>
</evidence>
<keyword evidence="2" id="KW-0694">RNA-binding</keyword>
<gene>
    <name evidence="8" type="ORF">UFOPK2870_00951</name>
</gene>
<dbReference type="PROSITE" id="PS50084">
    <property type="entry name" value="KH_TYPE_1"/>
    <property type="match status" value="1"/>
</dbReference>
<dbReference type="AlphaFoldDB" id="A0A6J6UZK6"/>
<dbReference type="SUPFAM" id="SSF82708">
    <property type="entry name" value="R3H domain"/>
    <property type="match status" value="1"/>
</dbReference>
<dbReference type="Pfam" id="PF14804">
    <property type="entry name" value="Jag_N"/>
    <property type="match status" value="1"/>
</dbReference>
<reference evidence="8" key="1">
    <citation type="submission" date="2020-05" db="EMBL/GenBank/DDBJ databases">
        <authorList>
            <person name="Chiriac C."/>
            <person name="Salcher M."/>
            <person name="Ghai R."/>
            <person name="Kavagutti S V."/>
        </authorList>
    </citation>
    <scope>NUCLEOTIDE SEQUENCE</scope>
</reference>
<dbReference type="Pfam" id="PF01424">
    <property type="entry name" value="R3H"/>
    <property type="match status" value="1"/>
</dbReference>
<dbReference type="Gene3D" id="3.30.30.80">
    <property type="entry name" value="probable RNA-binding protein from clostridium symbiosum atcc 14940"/>
    <property type="match status" value="1"/>
</dbReference>
<evidence type="ECO:0000259" key="7">
    <source>
        <dbReference type="PROSITE" id="PS51061"/>
    </source>
</evidence>
<evidence type="ECO:0000256" key="4">
    <source>
        <dbReference type="ARBA" id="ARBA00023186"/>
    </source>
</evidence>
<dbReference type="SMART" id="SM01245">
    <property type="entry name" value="Jag_N"/>
    <property type="match status" value="1"/>
</dbReference>
<evidence type="ECO:0000256" key="6">
    <source>
        <dbReference type="SAM" id="MobiDB-lite"/>
    </source>
</evidence>
<dbReference type="InterPro" id="IPR038247">
    <property type="entry name" value="Jag_N_dom_sf"/>
</dbReference>
<dbReference type="CDD" id="cd02644">
    <property type="entry name" value="R3H_jag"/>
    <property type="match status" value="1"/>
</dbReference>
<evidence type="ECO:0000256" key="2">
    <source>
        <dbReference type="ARBA" id="ARBA00022884"/>
    </source>
</evidence>
<dbReference type="PANTHER" id="PTHR35800">
    <property type="entry name" value="PROTEIN JAG"/>
    <property type="match status" value="1"/>
</dbReference>
<dbReference type="GO" id="GO:0003723">
    <property type="term" value="F:RNA binding"/>
    <property type="evidence" value="ECO:0007669"/>
    <property type="project" value="UniProtKB-KW"/>
</dbReference>
<dbReference type="InterPro" id="IPR039247">
    <property type="entry name" value="KhpB"/>
</dbReference>
<dbReference type="InterPro" id="IPR034079">
    <property type="entry name" value="R3H_KhpB"/>
</dbReference>
<name>A0A6J6UZK6_9ZZZZ</name>
<dbReference type="HAMAP" id="MF_00867">
    <property type="entry name" value="KhpB"/>
    <property type="match status" value="1"/>
</dbReference>
<dbReference type="NCBIfam" id="NF041568">
    <property type="entry name" value="Jag_EloR"/>
    <property type="match status" value="1"/>
</dbReference>
<dbReference type="GO" id="GO:0071555">
    <property type="term" value="P:cell wall organization"/>
    <property type="evidence" value="ECO:0007669"/>
    <property type="project" value="UniProtKB-KW"/>
</dbReference>
<dbReference type="InterPro" id="IPR032782">
    <property type="entry name" value="KhpB_N"/>
</dbReference>
<dbReference type="EMBL" id="CAEZZL010000077">
    <property type="protein sequence ID" value="CAB4764956.1"/>
    <property type="molecule type" value="Genomic_DNA"/>
</dbReference>
<organism evidence="8">
    <name type="scientific">freshwater metagenome</name>
    <dbReference type="NCBI Taxonomy" id="449393"/>
    <lineage>
        <taxon>unclassified sequences</taxon>
        <taxon>metagenomes</taxon>
        <taxon>ecological metagenomes</taxon>
    </lineage>
</organism>
<evidence type="ECO:0000256" key="1">
    <source>
        <dbReference type="ARBA" id="ARBA00022490"/>
    </source>
</evidence>
<dbReference type="InterPro" id="IPR036867">
    <property type="entry name" value="R3H_dom_sf"/>
</dbReference>
<feature type="domain" description="R3H" evidence="7">
    <location>
        <begin position="203"/>
        <end position="269"/>
    </location>
</feature>
<dbReference type="GO" id="GO:0008360">
    <property type="term" value="P:regulation of cell shape"/>
    <property type="evidence" value="ECO:0007669"/>
    <property type="project" value="UniProtKB-KW"/>
</dbReference>
<proteinExistence type="inferred from homology"/>
<keyword evidence="1" id="KW-0963">Cytoplasm</keyword>
<keyword evidence="5" id="KW-0961">Cell wall biogenesis/degradation</keyword>
<feature type="compositionally biased region" description="Basic and acidic residues" evidence="6">
    <location>
        <begin position="71"/>
        <end position="120"/>
    </location>
</feature>
<feature type="region of interest" description="Disordered" evidence="6">
    <location>
        <begin position="34"/>
        <end position="120"/>
    </location>
</feature>
<protein>
    <submittedName>
        <fullName evidence="8">Unannotated protein</fullName>
    </submittedName>
</protein>
<keyword evidence="4" id="KW-0143">Chaperone</keyword>
<sequence length="269" mass="30246">MEWVETTGNTLEEAKEAALDQLGVAEDDAEFEIVDEPKAGLFGRTRGEARVRARVRPATPRGKTERRPRKQAAEKSSEPREQRPRKENAERGERRERAPREDRPQREPREPREKIEVDPEEVGKAAAEFLNGLVTAFGTTGSVKVSRVEEEIEVLVDGSELGLMVGPGGATLLAIQDLTRVASQRRLGDQDTRLRIDIAGYRERRREALSRFAQKVATEVKETGSPRMLEPMSSADRKIVHDTLMEFEGVVTRSEGEDPRRRVVVEPAE</sequence>
<accession>A0A6J6UZK6</accession>
<evidence type="ECO:0000256" key="5">
    <source>
        <dbReference type="ARBA" id="ARBA00023316"/>
    </source>
</evidence>
<dbReference type="Gene3D" id="3.30.1370.50">
    <property type="entry name" value="R3H-like domain"/>
    <property type="match status" value="1"/>
</dbReference>
<evidence type="ECO:0000313" key="8">
    <source>
        <dbReference type="EMBL" id="CAB4764956.1"/>
    </source>
</evidence>
<dbReference type="PANTHER" id="PTHR35800:SF1">
    <property type="entry name" value="RNA-BINDING PROTEIN KHPB"/>
    <property type="match status" value="1"/>
</dbReference>